<proteinExistence type="predicted"/>
<evidence type="ECO:0000256" key="2">
    <source>
        <dbReference type="ARBA" id="ARBA00023315"/>
    </source>
</evidence>
<keyword evidence="5" id="KW-1185">Reference proteome</keyword>
<dbReference type="InterPro" id="IPR016181">
    <property type="entry name" value="Acyl_CoA_acyltransferase"/>
</dbReference>
<evidence type="ECO:0000259" key="3">
    <source>
        <dbReference type="PROSITE" id="PS51186"/>
    </source>
</evidence>
<keyword evidence="1" id="KW-0808">Transferase</keyword>
<reference evidence="4" key="1">
    <citation type="journal article" date="2021" name="Nat. Commun.">
        <title>Genetic determinants of endophytism in the Arabidopsis root mycobiome.</title>
        <authorList>
            <person name="Mesny F."/>
            <person name="Miyauchi S."/>
            <person name="Thiergart T."/>
            <person name="Pickel B."/>
            <person name="Atanasova L."/>
            <person name="Karlsson M."/>
            <person name="Huettel B."/>
            <person name="Barry K.W."/>
            <person name="Haridas S."/>
            <person name="Chen C."/>
            <person name="Bauer D."/>
            <person name="Andreopoulos W."/>
            <person name="Pangilinan J."/>
            <person name="LaButti K."/>
            <person name="Riley R."/>
            <person name="Lipzen A."/>
            <person name="Clum A."/>
            <person name="Drula E."/>
            <person name="Henrissat B."/>
            <person name="Kohler A."/>
            <person name="Grigoriev I.V."/>
            <person name="Martin F.M."/>
            <person name="Hacquard S."/>
        </authorList>
    </citation>
    <scope>NUCLEOTIDE SEQUENCE</scope>
    <source>
        <strain evidence="4">MPI-CAGE-CH-0235</strain>
    </source>
</reference>
<dbReference type="InterPro" id="IPR000182">
    <property type="entry name" value="GNAT_dom"/>
</dbReference>
<dbReference type="Gene3D" id="3.40.630.30">
    <property type="match status" value="1"/>
</dbReference>
<accession>A0A8K0T6T3</accession>
<dbReference type="Proteomes" id="UP000813444">
    <property type="component" value="Unassembled WGS sequence"/>
</dbReference>
<dbReference type="PANTHER" id="PTHR43877">
    <property type="entry name" value="AMINOALKYLPHOSPHONATE N-ACETYLTRANSFERASE-RELATED-RELATED"/>
    <property type="match status" value="1"/>
</dbReference>
<dbReference type="PROSITE" id="PS51186">
    <property type="entry name" value="GNAT"/>
    <property type="match status" value="1"/>
</dbReference>
<feature type="domain" description="N-acetyltransferase" evidence="3">
    <location>
        <begin position="34"/>
        <end position="185"/>
    </location>
</feature>
<protein>
    <submittedName>
        <fullName evidence="4">Acyl-CoA N-acyltransferase</fullName>
    </submittedName>
</protein>
<dbReference type="AlphaFoldDB" id="A0A8K0T6T3"/>
<dbReference type="CDD" id="cd04301">
    <property type="entry name" value="NAT_SF"/>
    <property type="match status" value="1"/>
</dbReference>
<sequence>MSGPGVVLPFTASQHNHLIPYLAAIHAACITHDRTIATFLPPLSHEKLLSWWKERIAEVNEGKRLIFILVTELDPNVKPKGPEVMGAVMLSLPFSETGAFRANIEQLLVHKSFRGRGAARALMSTVESEAAKRGRTLLLLDAESGSLAEEVYKRLGYTEVGRIPRYAMSPAGDLRDATFFFKDLQA</sequence>
<keyword evidence="2" id="KW-0012">Acyltransferase</keyword>
<dbReference type="InterPro" id="IPR050832">
    <property type="entry name" value="Bact_Acetyltransf"/>
</dbReference>
<dbReference type="SUPFAM" id="SSF55729">
    <property type="entry name" value="Acyl-CoA N-acyltransferases (Nat)"/>
    <property type="match status" value="1"/>
</dbReference>
<evidence type="ECO:0000313" key="4">
    <source>
        <dbReference type="EMBL" id="KAH7328164.1"/>
    </source>
</evidence>
<dbReference type="OrthoDB" id="41532at2759"/>
<name>A0A8K0T6T3_9HYPO</name>
<dbReference type="GO" id="GO:0016747">
    <property type="term" value="F:acyltransferase activity, transferring groups other than amino-acyl groups"/>
    <property type="evidence" value="ECO:0007669"/>
    <property type="project" value="InterPro"/>
</dbReference>
<gene>
    <name evidence="4" type="ORF">B0I35DRAFT_472909</name>
</gene>
<comment type="caution">
    <text evidence="4">The sequence shown here is derived from an EMBL/GenBank/DDBJ whole genome shotgun (WGS) entry which is preliminary data.</text>
</comment>
<dbReference type="PANTHER" id="PTHR43877:SF2">
    <property type="entry name" value="AMINOALKYLPHOSPHONATE N-ACETYLTRANSFERASE-RELATED"/>
    <property type="match status" value="1"/>
</dbReference>
<dbReference type="EMBL" id="JAGPNK010000001">
    <property type="protein sequence ID" value="KAH7328164.1"/>
    <property type="molecule type" value="Genomic_DNA"/>
</dbReference>
<evidence type="ECO:0000313" key="5">
    <source>
        <dbReference type="Proteomes" id="UP000813444"/>
    </source>
</evidence>
<dbReference type="Pfam" id="PF13673">
    <property type="entry name" value="Acetyltransf_10"/>
    <property type="match status" value="1"/>
</dbReference>
<organism evidence="4 5">
    <name type="scientific">Stachybotrys elegans</name>
    <dbReference type="NCBI Taxonomy" id="80388"/>
    <lineage>
        <taxon>Eukaryota</taxon>
        <taxon>Fungi</taxon>
        <taxon>Dikarya</taxon>
        <taxon>Ascomycota</taxon>
        <taxon>Pezizomycotina</taxon>
        <taxon>Sordariomycetes</taxon>
        <taxon>Hypocreomycetidae</taxon>
        <taxon>Hypocreales</taxon>
        <taxon>Stachybotryaceae</taxon>
        <taxon>Stachybotrys</taxon>
    </lineage>
</organism>
<evidence type="ECO:0000256" key="1">
    <source>
        <dbReference type="ARBA" id="ARBA00022679"/>
    </source>
</evidence>